<sequence>MPRYTIWYGYDPANQCVYFIIKERLERIDYVWDMSQQTLGL</sequence>
<proteinExistence type="predicted"/>
<accession>A0A7S5R3H3</accession>
<evidence type="ECO:0000313" key="1">
    <source>
        <dbReference type="EMBL" id="QIG70466.1"/>
    </source>
</evidence>
<gene>
    <name evidence="1" type="ORF">EVB89_003</name>
</gene>
<organism evidence="1 2">
    <name type="scientific">Rhizobium phage RHph_N38</name>
    <dbReference type="NCBI Taxonomy" id="2509750"/>
    <lineage>
        <taxon>Viruses</taxon>
        <taxon>Duplodnaviria</taxon>
        <taxon>Heunggongvirae</taxon>
        <taxon>Uroviricota</taxon>
        <taxon>Caudoviricetes</taxon>
        <taxon>Schitoviridae</taxon>
        <taxon>Demetervirinae</taxon>
        <taxon>Cyamitesvirus</taxon>
        <taxon>Cyamitesvirus N38</taxon>
    </lineage>
</organism>
<name>A0A7S5R3H3_9CAUD</name>
<evidence type="ECO:0000313" key="2">
    <source>
        <dbReference type="Proteomes" id="UP000617684"/>
    </source>
</evidence>
<protein>
    <submittedName>
        <fullName evidence="1">Uncharacterized protein</fullName>
    </submittedName>
</protein>
<dbReference type="EMBL" id="MN988517">
    <property type="protein sequence ID" value="QIG70466.1"/>
    <property type="molecule type" value="Genomic_DNA"/>
</dbReference>
<keyword evidence="2" id="KW-1185">Reference proteome</keyword>
<dbReference type="Proteomes" id="UP000617684">
    <property type="component" value="Segment"/>
</dbReference>
<reference evidence="1" key="1">
    <citation type="submission" date="2020-01" db="EMBL/GenBank/DDBJ databases">
        <title>Patterns of diversity and host range of bacteriophage communities associated with bean-nodulatin bacteria.</title>
        <authorList>
            <person name="Vann Cauwenberghe J."/>
            <person name="Santamaria R.I."/>
            <person name="Bustos P."/>
            <person name="Juarez S."/>
            <person name="Gonzalez V."/>
        </authorList>
    </citation>
    <scope>NUCLEOTIDE SEQUENCE</scope>
</reference>